<reference evidence="2 3" key="1">
    <citation type="submission" date="2024-03" db="EMBL/GenBank/DDBJ databases">
        <title>A high-quality draft genome sequence of Diaporthe vaccinii, a causative agent of upright dieback and viscid rot disease in cranberry plants.</title>
        <authorList>
            <person name="Sarrasin M."/>
            <person name="Lang B.F."/>
            <person name="Burger G."/>
        </authorList>
    </citation>
    <scope>NUCLEOTIDE SEQUENCE [LARGE SCALE GENOMIC DNA]</scope>
    <source>
        <strain evidence="2 3">IS7</strain>
    </source>
</reference>
<name>A0ABR4DT28_9PEZI</name>
<comment type="caution">
    <text evidence="2">The sequence shown here is derived from an EMBL/GenBank/DDBJ whole genome shotgun (WGS) entry which is preliminary data.</text>
</comment>
<accession>A0ABR4DT28</accession>
<feature type="compositionally biased region" description="Polar residues" evidence="1">
    <location>
        <begin position="98"/>
        <end position="107"/>
    </location>
</feature>
<sequence length="199" mass="22108">MLHIITPVTFAPSLLFIEPVPLPAPQWNTSAPSYKCRSCRCEPLGAGTDTLYYGEGGRVVEGETLEPPPLYSEPAAPEPAVISSSSTGKKRRCLDSPSLESFTPDSTAPPSLKAMRALLDYSLASFKQELKQELRQELKQAFDDSLAAYKQDVAEKLQETEACIVSTVRSEFNDHWADMEQSMMDRVREEMAEAQEDIM</sequence>
<evidence type="ECO:0000256" key="1">
    <source>
        <dbReference type="SAM" id="MobiDB-lite"/>
    </source>
</evidence>
<evidence type="ECO:0000313" key="2">
    <source>
        <dbReference type="EMBL" id="KAL2273530.1"/>
    </source>
</evidence>
<proteinExistence type="predicted"/>
<keyword evidence="3" id="KW-1185">Reference proteome</keyword>
<dbReference type="EMBL" id="JBAWTH010000182">
    <property type="protein sequence ID" value="KAL2273530.1"/>
    <property type="molecule type" value="Genomic_DNA"/>
</dbReference>
<dbReference type="Proteomes" id="UP001600888">
    <property type="component" value="Unassembled WGS sequence"/>
</dbReference>
<gene>
    <name evidence="2" type="ORF">FJTKL_04436</name>
</gene>
<feature type="region of interest" description="Disordered" evidence="1">
    <location>
        <begin position="63"/>
        <end position="107"/>
    </location>
</feature>
<protein>
    <submittedName>
        <fullName evidence="2">Uncharacterized protein</fullName>
    </submittedName>
</protein>
<organism evidence="2 3">
    <name type="scientific">Diaporthe vaccinii</name>
    <dbReference type="NCBI Taxonomy" id="105482"/>
    <lineage>
        <taxon>Eukaryota</taxon>
        <taxon>Fungi</taxon>
        <taxon>Dikarya</taxon>
        <taxon>Ascomycota</taxon>
        <taxon>Pezizomycotina</taxon>
        <taxon>Sordariomycetes</taxon>
        <taxon>Sordariomycetidae</taxon>
        <taxon>Diaporthales</taxon>
        <taxon>Diaporthaceae</taxon>
        <taxon>Diaporthe</taxon>
        <taxon>Diaporthe eres species complex</taxon>
    </lineage>
</organism>
<evidence type="ECO:0000313" key="3">
    <source>
        <dbReference type="Proteomes" id="UP001600888"/>
    </source>
</evidence>